<dbReference type="Proteomes" id="UP001501536">
    <property type="component" value="Unassembled WGS sequence"/>
</dbReference>
<dbReference type="CDD" id="cd06257">
    <property type="entry name" value="DnaJ"/>
    <property type="match status" value="1"/>
</dbReference>
<dbReference type="PANTHER" id="PTHR24074">
    <property type="entry name" value="CO-CHAPERONE PROTEIN DJLA"/>
    <property type="match status" value="1"/>
</dbReference>
<dbReference type="PROSITE" id="PS50076">
    <property type="entry name" value="DNAJ_2"/>
    <property type="match status" value="1"/>
</dbReference>
<sequence>MPQQRTHYEILGVPRDASATDIKAAYRRAARQTHPDHGGDPSEFRLVSLAYETLSDERARAVYDRSYGGASAYTRAADDEAASYRASASAAPTGPARRSTATEPTRYVPPFRDDVVPVLSRELAEQRVHGVPRKRGLFTGQARLQREARTVSLLSNQVLSVLPSARLVNGLHSPADRGFIDHAVLAGYRLALVDSMLLPRGVYRWDGQTLLQNGRPISPPRLAPAVRRMQDLLLPEVNVTGWTVIHAPDGNLHEPVIDYARGAEPSSAAAPMHVVNAANLVRELKLFLATGPEPNVVDVPLLARMIGGMY</sequence>
<dbReference type="SUPFAM" id="SSF46565">
    <property type="entry name" value="Chaperone J-domain"/>
    <property type="match status" value="1"/>
</dbReference>
<organism evidence="3 4">
    <name type="scientific">Zhihengliuella alba</name>
    <dbReference type="NCBI Taxonomy" id="547018"/>
    <lineage>
        <taxon>Bacteria</taxon>
        <taxon>Bacillati</taxon>
        <taxon>Actinomycetota</taxon>
        <taxon>Actinomycetes</taxon>
        <taxon>Micrococcales</taxon>
        <taxon>Micrococcaceae</taxon>
        <taxon>Zhihengliuella</taxon>
    </lineage>
</organism>
<evidence type="ECO:0000313" key="3">
    <source>
        <dbReference type="EMBL" id="GAA3696729.1"/>
    </source>
</evidence>
<evidence type="ECO:0000313" key="4">
    <source>
        <dbReference type="Proteomes" id="UP001501536"/>
    </source>
</evidence>
<dbReference type="InterPro" id="IPR001623">
    <property type="entry name" value="DnaJ_domain"/>
</dbReference>
<dbReference type="RefSeq" id="WP_344880026.1">
    <property type="nucleotide sequence ID" value="NZ_BAABCJ010000001.1"/>
</dbReference>
<name>A0ABP7CY71_9MICC</name>
<dbReference type="InterPro" id="IPR036869">
    <property type="entry name" value="J_dom_sf"/>
</dbReference>
<evidence type="ECO:0000259" key="2">
    <source>
        <dbReference type="PROSITE" id="PS50076"/>
    </source>
</evidence>
<gene>
    <name evidence="3" type="ORF">GCM10022377_07000</name>
</gene>
<evidence type="ECO:0000256" key="1">
    <source>
        <dbReference type="SAM" id="MobiDB-lite"/>
    </source>
</evidence>
<dbReference type="Gene3D" id="1.10.287.110">
    <property type="entry name" value="DnaJ domain"/>
    <property type="match status" value="1"/>
</dbReference>
<dbReference type="PROSITE" id="PS00636">
    <property type="entry name" value="DNAJ_1"/>
    <property type="match status" value="1"/>
</dbReference>
<feature type="domain" description="J" evidence="2">
    <location>
        <begin position="6"/>
        <end position="67"/>
    </location>
</feature>
<dbReference type="Pfam" id="PF00226">
    <property type="entry name" value="DnaJ"/>
    <property type="match status" value="1"/>
</dbReference>
<keyword evidence="4" id="KW-1185">Reference proteome</keyword>
<accession>A0ABP7CY71</accession>
<feature type="region of interest" description="Disordered" evidence="1">
    <location>
        <begin position="85"/>
        <end position="107"/>
    </location>
</feature>
<proteinExistence type="predicted"/>
<reference evidence="4" key="1">
    <citation type="journal article" date="2019" name="Int. J. Syst. Evol. Microbiol.">
        <title>The Global Catalogue of Microorganisms (GCM) 10K type strain sequencing project: providing services to taxonomists for standard genome sequencing and annotation.</title>
        <authorList>
            <consortium name="The Broad Institute Genomics Platform"/>
            <consortium name="The Broad Institute Genome Sequencing Center for Infectious Disease"/>
            <person name="Wu L."/>
            <person name="Ma J."/>
        </authorList>
    </citation>
    <scope>NUCLEOTIDE SEQUENCE [LARGE SCALE GENOMIC DNA]</scope>
    <source>
        <strain evidence="4">JCM 16961</strain>
    </source>
</reference>
<dbReference type="InterPro" id="IPR018253">
    <property type="entry name" value="DnaJ_domain_CS"/>
</dbReference>
<dbReference type="InterPro" id="IPR050817">
    <property type="entry name" value="DjlA_DnaK_co-chaperone"/>
</dbReference>
<dbReference type="SMART" id="SM00271">
    <property type="entry name" value="DnaJ"/>
    <property type="match status" value="1"/>
</dbReference>
<protein>
    <recommendedName>
        <fullName evidence="2">J domain-containing protein</fullName>
    </recommendedName>
</protein>
<dbReference type="EMBL" id="BAABCJ010000001">
    <property type="protein sequence ID" value="GAA3696729.1"/>
    <property type="molecule type" value="Genomic_DNA"/>
</dbReference>
<comment type="caution">
    <text evidence="3">The sequence shown here is derived from an EMBL/GenBank/DDBJ whole genome shotgun (WGS) entry which is preliminary data.</text>
</comment>
<dbReference type="PRINTS" id="PR00625">
    <property type="entry name" value="JDOMAIN"/>
</dbReference>